<dbReference type="Proteomes" id="UP001642409">
    <property type="component" value="Unassembled WGS sequence"/>
</dbReference>
<gene>
    <name evidence="1" type="ORF">HINF_LOCUS810</name>
</gene>
<proteinExistence type="predicted"/>
<evidence type="ECO:0000313" key="1">
    <source>
        <dbReference type="EMBL" id="CAL5970870.1"/>
    </source>
</evidence>
<organism evidence="1 2">
    <name type="scientific">Hexamita inflata</name>
    <dbReference type="NCBI Taxonomy" id="28002"/>
    <lineage>
        <taxon>Eukaryota</taxon>
        <taxon>Metamonada</taxon>
        <taxon>Diplomonadida</taxon>
        <taxon>Hexamitidae</taxon>
        <taxon>Hexamitinae</taxon>
        <taxon>Hexamita</taxon>
    </lineage>
</organism>
<protein>
    <submittedName>
        <fullName evidence="1">Hypothetical_protein</fullName>
    </submittedName>
</protein>
<dbReference type="EMBL" id="CAXDID020000002">
    <property type="protein sequence ID" value="CAL5970870.1"/>
    <property type="molecule type" value="Genomic_DNA"/>
</dbReference>
<evidence type="ECO:0000313" key="2">
    <source>
        <dbReference type="Proteomes" id="UP001642409"/>
    </source>
</evidence>
<keyword evidence="2" id="KW-1185">Reference proteome</keyword>
<reference evidence="1 2" key="1">
    <citation type="submission" date="2024-07" db="EMBL/GenBank/DDBJ databases">
        <authorList>
            <person name="Akdeniz Z."/>
        </authorList>
    </citation>
    <scope>NUCLEOTIDE SEQUENCE [LARGE SCALE GENOMIC DNA]</scope>
</reference>
<comment type="caution">
    <text evidence="1">The sequence shown here is derived from an EMBL/GenBank/DDBJ whole genome shotgun (WGS) entry which is preliminary data.</text>
</comment>
<sequence length="100" mass="11692">MYSSSESEIILKMHKLCTIYESAHEQSERIQSELSSSFTFENDDELKAVQVLNLLKLTGFTLRTVKRDIQYIQNHLDNVELNIQRITKNGAKIREYAQKK</sequence>
<name>A0ABP1GFH8_9EUKA</name>
<accession>A0ABP1GFH8</accession>